<protein>
    <submittedName>
        <fullName evidence="4">Uncharacterized protein</fullName>
    </submittedName>
</protein>
<dbReference type="EMBL" id="MN740292">
    <property type="protein sequence ID" value="QHT98484.1"/>
    <property type="molecule type" value="Genomic_DNA"/>
</dbReference>
<evidence type="ECO:0000313" key="4">
    <source>
        <dbReference type="EMBL" id="QHT98484.1"/>
    </source>
</evidence>
<accession>A0A6C0IYP6</accession>
<keyword evidence="3" id="KW-0934">Plastid</keyword>
<name>A0A6C0IYP6_9ZZZZ</name>
<evidence type="ECO:0000256" key="2">
    <source>
        <dbReference type="ARBA" id="ARBA00022528"/>
    </source>
</evidence>
<sequence>MSTLICSSIKPSYRVHRQTTKRRTRVTPITRSSPVEEQPVQDIIIEYEEVPKYRFAEVLNGRAAMQGFLWGSMNWAMTGDNIIQQVEDPVYAMAATGVVITLALASVFTAEDFTIDKIGAFTPEAELKNGRLAMLGFTTLLGLSAM</sequence>
<dbReference type="SUPFAM" id="SSF103511">
    <property type="entry name" value="Chlorophyll a-b binding protein"/>
    <property type="match status" value="1"/>
</dbReference>
<dbReference type="AlphaFoldDB" id="A0A6C0IYP6"/>
<reference evidence="4" key="1">
    <citation type="journal article" date="2020" name="Nature">
        <title>Giant virus diversity and host interactions through global metagenomics.</title>
        <authorList>
            <person name="Schulz F."/>
            <person name="Roux S."/>
            <person name="Paez-Espino D."/>
            <person name="Jungbluth S."/>
            <person name="Walsh D.A."/>
            <person name="Denef V.J."/>
            <person name="McMahon K.D."/>
            <person name="Konstantinidis K.T."/>
            <person name="Eloe-Fadrosh E.A."/>
            <person name="Kyrpides N.C."/>
            <person name="Woyke T."/>
        </authorList>
    </citation>
    <scope>NUCLEOTIDE SEQUENCE</scope>
    <source>
        <strain evidence="4">GVMAG-M-3300025652-16</strain>
    </source>
</reference>
<organism evidence="4">
    <name type="scientific">viral metagenome</name>
    <dbReference type="NCBI Taxonomy" id="1070528"/>
    <lineage>
        <taxon>unclassified sequences</taxon>
        <taxon>metagenomes</taxon>
        <taxon>organismal metagenomes</taxon>
    </lineage>
</organism>
<dbReference type="Pfam" id="PF00504">
    <property type="entry name" value="Chloroa_b-bind"/>
    <property type="match status" value="1"/>
</dbReference>
<dbReference type="InterPro" id="IPR022796">
    <property type="entry name" value="Chloroa_b-bind"/>
</dbReference>
<proteinExistence type="predicted"/>
<comment type="subcellular location">
    <subcellularLocation>
        <location evidence="1">Plastid</location>
    </subcellularLocation>
</comment>
<evidence type="ECO:0000256" key="1">
    <source>
        <dbReference type="ARBA" id="ARBA00004474"/>
    </source>
</evidence>
<keyword evidence="2" id="KW-0150">Chloroplast</keyword>
<evidence type="ECO:0000256" key="3">
    <source>
        <dbReference type="ARBA" id="ARBA00022640"/>
    </source>
</evidence>